<evidence type="ECO:0000313" key="2">
    <source>
        <dbReference type="Proteomes" id="UP000268014"/>
    </source>
</evidence>
<reference evidence="1 2" key="2">
    <citation type="submission" date="2018-11" db="EMBL/GenBank/DDBJ databases">
        <authorList>
            <consortium name="Pathogen Informatics"/>
        </authorList>
    </citation>
    <scope>NUCLEOTIDE SEQUENCE [LARGE SCALE GENOMIC DNA]</scope>
    <source>
        <strain evidence="1 2">MHpl1</strain>
    </source>
</reference>
<dbReference type="WBParaSite" id="HPLM_0000544601-mRNA-1">
    <property type="protein sequence ID" value="HPLM_0000544601-mRNA-1"/>
    <property type="gene ID" value="HPLM_0000544601"/>
</dbReference>
<gene>
    <name evidence="1" type="ORF">HPLM_LOCUS5438</name>
</gene>
<evidence type="ECO:0000313" key="1">
    <source>
        <dbReference type="EMBL" id="VDO26005.1"/>
    </source>
</evidence>
<dbReference type="Proteomes" id="UP000268014">
    <property type="component" value="Unassembled WGS sequence"/>
</dbReference>
<reference evidence="3" key="1">
    <citation type="submission" date="2017-02" db="UniProtKB">
        <authorList>
            <consortium name="WormBaseParasite"/>
        </authorList>
    </citation>
    <scope>IDENTIFICATION</scope>
</reference>
<organism evidence="3">
    <name type="scientific">Haemonchus placei</name>
    <name type="common">Barber's pole worm</name>
    <dbReference type="NCBI Taxonomy" id="6290"/>
    <lineage>
        <taxon>Eukaryota</taxon>
        <taxon>Metazoa</taxon>
        <taxon>Ecdysozoa</taxon>
        <taxon>Nematoda</taxon>
        <taxon>Chromadorea</taxon>
        <taxon>Rhabditida</taxon>
        <taxon>Rhabditina</taxon>
        <taxon>Rhabditomorpha</taxon>
        <taxon>Strongyloidea</taxon>
        <taxon>Trichostrongylidae</taxon>
        <taxon>Haemonchus</taxon>
    </lineage>
</organism>
<sequence>MMGSEEIQVHIGRISNFTATTIARRTGTSAIHSSGQGRCHLVSTHCLKYVTDYHTVTGTVLVVVGNLNKEGLGGAQLVLENAYRWRWSQFSWWCVNLFPNAVSSPPKFLIKVITVLVEALPNLPLVLLLFHSKNTEEVVQFGNFERIPQDVTSIVLL</sequence>
<dbReference type="EMBL" id="UZAF01016338">
    <property type="protein sequence ID" value="VDO26005.1"/>
    <property type="molecule type" value="Genomic_DNA"/>
</dbReference>
<accession>A0A0N4W608</accession>
<dbReference type="AlphaFoldDB" id="A0A0N4W608"/>
<evidence type="ECO:0000313" key="3">
    <source>
        <dbReference type="WBParaSite" id="HPLM_0000544601-mRNA-1"/>
    </source>
</evidence>
<protein>
    <submittedName>
        <fullName evidence="3">Dirigent protein</fullName>
    </submittedName>
</protein>
<name>A0A0N4W608_HAEPC</name>
<keyword evidence="2" id="KW-1185">Reference proteome</keyword>
<proteinExistence type="predicted"/>